<dbReference type="SUPFAM" id="SSF56935">
    <property type="entry name" value="Porins"/>
    <property type="match status" value="1"/>
</dbReference>
<dbReference type="EMBL" id="JACHEK010000010">
    <property type="protein sequence ID" value="MBB6146695.1"/>
    <property type="molecule type" value="Genomic_DNA"/>
</dbReference>
<evidence type="ECO:0000256" key="3">
    <source>
        <dbReference type="ARBA" id="ARBA00022452"/>
    </source>
</evidence>
<evidence type="ECO:0000256" key="4">
    <source>
        <dbReference type="ARBA" id="ARBA00022692"/>
    </source>
</evidence>
<dbReference type="PANTHER" id="PTHR30069:SF46">
    <property type="entry name" value="OAR PROTEIN"/>
    <property type="match status" value="1"/>
</dbReference>
<evidence type="ECO:0000256" key="6">
    <source>
        <dbReference type="ARBA" id="ARBA00023237"/>
    </source>
</evidence>
<evidence type="ECO:0000313" key="11">
    <source>
        <dbReference type="Proteomes" id="UP000538666"/>
    </source>
</evidence>
<sequence>MRTRAFLLLFLIVGVSLAVAPRSWAQQTLGTINGTVTDKSGAAVGEATVTVTGDTTGLTRSAKTQKNGYFEILNLPIGPYTVSISHDGFDTTNIPAITVQEARASTVNTELKVGRASESVTVIENPMLNATDTTNGYTLDRAQIEATPLATGSFTQLAILAPGVSAELLGGTGSNAGLGNQPIWANGQRDTSNTFTVNGVDVTNLFNGKSSSQSESQRNNFNIGESGQPGGSDQTSTSVAGSNGNGLASPPPDFIQELRVNTSMYDAQQGTTSGAHIDVNTISGGNKFHGTAWGTRGTDWLNADPFFFKQDGLATPQLHRFTAGGTASGPIIKDKLFFFLGYQHTGSDDQFAGVSQFQVPFGLTDDRSTAGITAALQSYYTQSGTKYTPIAKYNSAAVALLNAKLPDGSFLFPSAGANAQAQLTADNPDVTLSSTSTFKADQADASLDYSLSSIDHLSAKYFYQHSPAFAPFGVSSTEGFPQNEDSGAQVAALSNNIVLGPKINWEQRLGFSRQKVFSNFNPQLGANQGGITIPGFNNFPGLELKDFAYSSSKTVDAGPESAFVDAGYFENRLSPSSNVIFTSGSHTISAGANYNYNQLNIRNNRGGFSELETKNFPSFLSGKLSDGTILLGDSQRYYRSHDIGAYVQDKWQARSNLSITAGLRYDFNGPLTEKYGNLFNFDPALYSATDSVVTNSGFICAGNNKNCATPGVSDSTLKGRQWGIAPRVGFAYAPPWNQGKVIIRGGFGINYDRGELFQYLSPPAGQGIGGPFGVTEEAPLASYQNFSGTLDAPFGTKPLPPGGVPAGSSITQYFNSVLPTANQIKNACTAANVYNSSSFACSAIPYVIGDYDVNNKLPYAENWSLDFQWQPRSDLALTFGYVGNRGRHAVIPLPFNEPQIATPTHAINGETASYGYQVLAATPTTSCPNPYPAKSSQFSNGCALSTEPYNTFSGGNVDLRVPFVGYDPNSTQFKAAGVSAYDAFQTHAEKRMSHGVQVGASYTYSHTLDEQSDVGLFFTGDNPSNLRSSYASSDFDRTHIITFNYVFALPNLEHRRNLISYATNGWSLIGLTVLQSGQPFSIYDFSGSVGSQYFGNNIELINPVLPLAPGVTPHQAKTGHSGAFFNSNNPLSSSLNPTKFQIPLVNPGSNGVPSCDPSGGPGGGPLCDVYETSFVPGQRNIFRQAFQKRADISLQKVTKISERVSARYTFDVYNLTNTPSFDIPTNNITLNPEFGELNGNESGNQVQPGTANTGGPATVTTPTGSATCQGASPNCAYQLYTTPGAKSNSLGAVKNTIGSPRIVQMSLHVNF</sequence>
<comment type="subcellular location">
    <subcellularLocation>
        <location evidence="1">Cell outer membrane</location>
        <topology evidence="1">Multi-pass membrane protein</topology>
    </subcellularLocation>
</comment>
<feature type="region of interest" description="Disordered" evidence="7">
    <location>
        <begin position="206"/>
        <end position="254"/>
    </location>
</feature>
<evidence type="ECO:0000256" key="8">
    <source>
        <dbReference type="SAM" id="SignalP"/>
    </source>
</evidence>
<feature type="compositionally biased region" description="Polar residues" evidence="7">
    <location>
        <begin position="206"/>
        <end position="246"/>
    </location>
</feature>
<proteinExistence type="predicted"/>
<feature type="domain" description="TonB-dependent transporter Oar-like beta-barrel" evidence="9">
    <location>
        <begin position="281"/>
        <end position="1247"/>
    </location>
</feature>
<dbReference type="PANTHER" id="PTHR30069">
    <property type="entry name" value="TONB-DEPENDENT OUTER MEMBRANE RECEPTOR"/>
    <property type="match status" value="1"/>
</dbReference>
<dbReference type="GO" id="GO:0030246">
    <property type="term" value="F:carbohydrate binding"/>
    <property type="evidence" value="ECO:0007669"/>
    <property type="project" value="InterPro"/>
</dbReference>
<keyword evidence="4" id="KW-0812">Transmembrane</keyword>
<dbReference type="OrthoDB" id="98178at2"/>
<dbReference type="InterPro" id="IPR039426">
    <property type="entry name" value="TonB-dep_rcpt-like"/>
</dbReference>
<reference evidence="10 11" key="1">
    <citation type="submission" date="2020-08" db="EMBL/GenBank/DDBJ databases">
        <title>Genomic Encyclopedia of Type Strains, Phase IV (KMG-IV): sequencing the most valuable type-strain genomes for metagenomic binning, comparative biology and taxonomic classification.</title>
        <authorList>
            <person name="Goeker M."/>
        </authorList>
    </citation>
    <scope>NUCLEOTIDE SEQUENCE [LARGE SCALE GENOMIC DNA]</scope>
    <source>
        <strain evidence="10 11">DSM 103733</strain>
    </source>
</reference>
<dbReference type="InterPro" id="IPR057601">
    <property type="entry name" value="Oar-like_b-barrel"/>
</dbReference>
<dbReference type="Gene3D" id="2.60.40.1120">
    <property type="entry name" value="Carboxypeptidase-like, regulatory domain"/>
    <property type="match status" value="1"/>
</dbReference>
<dbReference type="SUPFAM" id="SSF49452">
    <property type="entry name" value="Starch-binding domain-like"/>
    <property type="match status" value="1"/>
</dbReference>
<keyword evidence="5" id="KW-0472">Membrane</keyword>
<organism evidence="10 11">
    <name type="scientific">Silvibacterium bohemicum</name>
    <dbReference type="NCBI Taxonomy" id="1577686"/>
    <lineage>
        <taxon>Bacteria</taxon>
        <taxon>Pseudomonadati</taxon>
        <taxon>Acidobacteriota</taxon>
        <taxon>Terriglobia</taxon>
        <taxon>Terriglobales</taxon>
        <taxon>Acidobacteriaceae</taxon>
        <taxon>Silvibacterium</taxon>
    </lineage>
</organism>
<dbReference type="Pfam" id="PF13620">
    <property type="entry name" value="CarboxypepD_reg"/>
    <property type="match status" value="1"/>
</dbReference>
<dbReference type="Pfam" id="PF25183">
    <property type="entry name" value="OMP_b-brl_4"/>
    <property type="match status" value="1"/>
</dbReference>
<dbReference type="GO" id="GO:0015344">
    <property type="term" value="F:siderophore uptake transmembrane transporter activity"/>
    <property type="evidence" value="ECO:0007669"/>
    <property type="project" value="TreeGrafter"/>
</dbReference>
<feature type="chain" id="PRO_5032284615" description="TonB-dependent transporter Oar-like beta-barrel domain-containing protein" evidence="8">
    <location>
        <begin position="26"/>
        <end position="1311"/>
    </location>
</feature>
<dbReference type="Proteomes" id="UP000538666">
    <property type="component" value="Unassembled WGS sequence"/>
</dbReference>
<evidence type="ECO:0000256" key="5">
    <source>
        <dbReference type="ARBA" id="ARBA00023136"/>
    </source>
</evidence>
<accession>A0A841K135</accession>
<keyword evidence="3" id="KW-1134">Transmembrane beta strand</keyword>
<evidence type="ECO:0000256" key="1">
    <source>
        <dbReference type="ARBA" id="ARBA00004571"/>
    </source>
</evidence>
<keyword evidence="8" id="KW-0732">Signal</keyword>
<protein>
    <recommendedName>
        <fullName evidence="9">TonB-dependent transporter Oar-like beta-barrel domain-containing protein</fullName>
    </recommendedName>
</protein>
<dbReference type="GO" id="GO:0044718">
    <property type="term" value="P:siderophore transmembrane transport"/>
    <property type="evidence" value="ECO:0007669"/>
    <property type="project" value="TreeGrafter"/>
</dbReference>
<feature type="signal peptide" evidence="8">
    <location>
        <begin position="1"/>
        <end position="25"/>
    </location>
</feature>
<dbReference type="Gene3D" id="2.40.170.20">
    <property type="entry name" value="TonB-dependent receptor, beta-barrel domain"/>
    <property type="match status" value="1"/>
</dbReference>
<dbReference type="InterPro" id="IPR036942">
    <property type="entry name" value="Beta-barrel_TonB_sf"/>
</dbReference>
<evidence type="ECO:0000259" key="9">
    <source>
        <dbReference type="Pfam" id="PF25183"/>
    </source>
</evidence>
<evidence type="ECO:0000256" key="7">
    <source>
        <dbReference type="SAM" id="MobiDB-lite"/>
    </source>
</evidence>
<keyword evidence="11" id="KW-1185">Reference proteome</keyword>
<evidence type="ECO:0000256" key="2">
    <source>
        <dbReference type="ARBA" id="ARBA00022448"/>
    </source>
</evidence>
<dbReference type="GO" id="GO:0009279">
    <property type="term" value="C:cell outer membrane"/>
    <property type="evidence" value="ECO:0007669"/>
    <property type="project" value="UniProtKB-SubCell"/>
</dbReference>
<keyword evidence="6" id="KW-0998">Cell outer membrane</keyword>
<name>A0A841K135_9BACT</name>
<evidence type="ECO:0000313" key="10">
    <source>
        <dbReference type="EMBL" id="MBB6146695.1"/>
    </source>
</evidence>
<keyword evidence="2" id="KW-0813">Transport</keyword>
<gene>
    <name evidence="10" type="ORF">HNQ77_004674</name>
</gene>
<dbReference type="RefSeq" id="WP_082125641.1">
    <property type="nucleotide sequence ID" value="NZ_JACHEK010000010.1"/>
</dbReference>
<comment type="caution">
    <text evidence="10">The sequence shown here is derived from an EMBL/GenBank/DDBJ whole genome shotgun (WGS) entry which is preliminary data.</text>
</comment>
<dbReference type="InterPro" id="IPR013784">
    <property type="entry name" value="Carb-bd-like_fold"/>
</dbReference>